<organism evidence="1 2">
    <name type="scientific">Rhizobium lusitanum</name>
    <dbReference type="NCBI Taxonomy" id="293958"/>
    <lineage>
        <taxon>Bacteria</taxon>
        <taxon>Pseudomonadati</taxon>
        <taxon>Pseudomonadota</taxon>
        <taxon>Alphaproteobacteria</taxon>
        <taxon>Hyphomicrobiales</taxon>
        <taxon>Rhizobiaceae</taxon>
        <taxon>Rhizobium/Agrobacterium group</taxon>
        <taxon>Rhizobium</taxon>
    </lineage>
</organism>
<protein>
    <submittedName>
        <fullName evidence="1">Uncharacterized protein</fullName>
    </submittedName>
</protein>
<sequence length="66" mass="7479">MPSIERQFKITMCVNLYRQQVNILVSGNVLGGAKGVEYTHIEKYRYGSCPRTWCSLDDHGSSQRVG</sequence>
<gene>
    <name evidence="1" type="ORF">GA0061101_12889</name>
</gene>
<evidence type="ECO:0000313" key="1">
    <source>
        <dbReference type="EMBL" id="SCB48824.1"/>
    </source>
</evidence>
<evidence type="ECO:0000313" key="2">
    <source>
        <dbReference type="Proteomes" id="UP000199205"/>
    </source>
</evidence>
<dbReference type="AlphaFoldDB" id="A0A1C3XA29"/>
<dbReference type="Proteomes" id="UP000199205">
    <property type="component" value="Unassembled WGS sequence"/>
</dbReference>
<name>A0A1C3XA29_9HYPH</name>
<accession>A0A1C3XA29</accession>
<reference evidence="1 2" key="1">
    <citation type="submission" date="2016-08" db="EMBL/GenBank/DDBJ databases">
        <authorList>
            <person name="Seilhamer J.J."/>
        </authorList>
    </citation>
    <scope>NUCLEOTIDE SEQUENCE [LARGE SCALE GENOMIC DNA]</scope>
    <source>
        <strain evidence="1 2">P1-7</strain>
    </source>
</reference>
<proteinExistence type="predicted"/>
<dbReference type="EMBL" id="FMAF01000028">
    <property type="protein sequence ID" value="SCB48824.1"/>
    <property type="molecule type" value="Genomic_DNA"/>
</dbReference>